<dbReference type="Gene3D" id="2.60.40.1820">
    <property type="match status" value="1"/>
</dbReference>
<accession>A0AA88D819</accession>
<reference evidence="1" key="1">
    <citation type="submission" date="2023-07" db="EMBL/GenBank/DDBJ databases">
        <title>draft genome sequence of fig (Ficus carica).</title>
        <authorList>
            <person name="Takahashi T."/>
            <person name="Nishimura K."/>
        </authorList>
    </citation>
    <scope>NUCLEOTIDE SEQUENCE</scope>
</reference>
<proteinExistence type="predicted"/>
<dbReference type="EMBL" id="BTGU01000019">
    <property type="protein sequence ID" value="GMN45117.1"/>
    <property type="molecule type" value="Genomic_DNA"/>
</dbReference>
<sequence length="138" mass="14492">MWRSFSGNRMSAHLGYACPLGPLGTQPIGSPGGTRPQKYVNKIGECYTPLDTTLVSPLLRGTSLFVGDQAERNGVGPHLCDSFWENSGPRVAEGGGHNGTGCAGEGAAQRVDLPVVGNITIPLSRKGEIKLPTLSDVF</sequence>
<name>A0AA88D819_FICCA</name>
<organism evidence="1 2">
    <name type="scientific">Ficus carica</name>
    <name type="common">Common fig</name>
    <dbReference type="NCBI Taxonomy" id="3494"/>
    <lineage>
        <taxon>Eukaryota</taxon>
        <taxon>Viridiplantae</taxon>
        <taxon>Streptophyta</taxon>
        <taxon>Embryophyta</taxon>
        <taxon>Tracheophyta</taxon>
        <taxon>Spermatophyta</taxon>
        <taxon>Magnoliopsida</taxon>
        <taxon>eudicotyledons</taxon>
        <taxon>Gunneridae</taxon>
        <taxon>Pentapetalae</taxon>
        <taxon>rosids</taxon>
        <taxon>fabids</taxon>
        <taxon>Rosales</taxon>
        <taxon>Moraceae</taxon>
        <taxon>Ficeae</taxon>
        <taxon>Ficus</taxon>
    </lineage>
</organism>
<comment type="caution">
    <text evidence="1">The sequence shown here is derived from an EMBL/GenBank/DDBJ whole genome shotgun (WGS) entry which is preliminary data.</text>
</comment>
<keyword evidence="2" id="KW-1185">Reference proteome</keyword>
<protein>
    <submittedName>
        <fullName evidence="1">Uncharacterized protein</fullName>
    </submittedName>
</protein>
<dbReference type="SUPFAM" id="SSF117070">
    <property type="entry name" value="LEA14-like"/>
    <property type="match status" value="1"/>
</dbReference>
<evidence type="ECO:0000313" key="1">
    <source>
        <dbReference type="EMBL" id="GMN45117.1"/>
    </source>
</evidence>
<evidence type="ECO:0000313" key="2">
    <source>
        <dbReference type="Proteomes" id="UP001187192"/>
    </source>
</evidence>
<dbReference type="AlphaFoldDB" id="A0AA88D819"/>
<gene>
    <name evidence="1" type="ORF">TIFTF001_014316</name>
</gene>
<dbReference type="Proteomes" id="UP001187192">
    <property type="component" value="Unassembled WGS sequence"/>
</dbReference>